<keyword evidence="2" id="KW-0472">Membrane</keyword>
<dbReference type="PANTHER" id="PTHR37415">
    <property type="entry name" value="EFF-1A"/>
    <property type="match status" value="1"/>
</dbReference>
<dbReference type="Gene3D" id="2.60.98.60">
    <property type="entry name" value="Cell-cell fusogen EFF/AFF, domain 1"/>
    <property type="match status" value="2"/>
</dbReference>
<feature type="transmembrane region" description="Helical" evidence="2">
    <location>
        <begin position="765"/>
        <end position="787"/>
    </location>
</feature>
<dbReference type="EMBL" id="JBICBT010000111">
    <property type="protein sequence ID" value="KAL3123139.1"/>
    <property type="molecule type" value="Genomic_DNA"/>
</dbReference>
<gene>
    <name evidence="3" type="ORF">niasHT_005072</name>
</gene>
<dbReference type="AlphaFoldDB" id="A0ABD2M6N8"/>
<organism evidence="3 4">
    <name type="scientific">Heterodera trifolii</name>
    <dbReference type="NCBI Taxonomy" id="157864"/>
    <lineage>
        <taxon>Eukaryota</taxon>
        <taxon>Metazoa</taxon>
        <taxon>Ecdysozoa</taxon>
        <taxon>Nematoda</taxon>
        <taxon>Chromadorea</taxon>
        <taxon>Rhabditida</taxon>
        <taxon>Tylenchina</taxon>
        <taxon>Tylenchomorpha</taxon>
        <taxon>Tylenchoidea</taxon>
        <taxon>Heteroderidae</taxon>
        <taxon>Heteroderinae</taxon>
        <taxon>Heterodera</taxon>
    </lineage>
</organism>
<reference evidence="3 4" key="1">
    <citation type="submission" date="2024-10" db="EMBL/GenBank/DDBJ databases">
        <authorList>
            <person name="Kim D."/>
        </authorList>
    </citation>
    <scope>NUCLEOTIDE SEQUENCE [LARGE SCALE GENOMIC DNA]</scope>
    <source>
        <strain evidence="3">BH-2024</strain>
    </source>
</reference>
<keyword evidence="2" id="KW-0812">Transmembrane</keyword>
<keyword evidence="4" id="KW-1185">Reference proteome</keyword>
<dbReference type="InterPro" id="IPR029213">
    <property type="entry name" value="Fusogen_EFF/AFF"/>
</dbReference>
<feature type="region of interest" description="Disordered" evidence="1">
    <location>
        <begin position="541"/>
        <end position="560"/>
    </location>
</feature>
<evidence type="ECO:0000256" key="1">
    <source>
        <dbReference type="SAM" id="MobiDB-lite"/>
    </source>
</evidence>
<dbReference type="PANTHER" id="PTHR37415:SF1">
    <property type="entry name" value="CELL FUSION PROTEIN AFF-1"/>
    <property type="match status" value="1"/>
</dbReference>
<evidence type="ECO:0000256" key="2">
    <source>
        <dbReference type="SAM" id="Phobius"/>
    </source>
</evidence>
<dbReference type="Proteomes" id="UP001620626">
    <property type="component" value="Unassembled WGS sequence"/>
</dbReference>
<evidence type="ECO:0000313" key="3">
    <source>
        <dbReference type="EMBL" id="KAL3123139.1"/>
    </source>
</evidence>
<evidence type="ECO:0000313" key="4">
    <source>
        <dbReference type="Proteomes" id="UP001620626"/>
    </source>
</evidence>
<sequence>MSPIRSQYSASIHQTQQFHCSPIWSLLSVSFDMMHLLTHGLPMRVQELPLERGGGGEMKKRDGDGWGKCWQKDKFGRRAQLADPSLACQISRRNEATNNNPSRSVVPSQISAGCAKCCAFRPFKCKSTAIRAFPLLSLNWSLLFPPLIPQMCSFRFTLIRIFLPLSSLHFSSLSPLSLSVRRPLHPPAMPSSENSPAGFSRFDFLPQCTNNLVLNSEVRTEMDLLTNEDIKRVNISSFVQLTTITLGETHCMLISGNNSANKQGTEAEAHDKQQQHFSLLHIVEYVGLELHYAIKSTYKFAIPSITPRCKCDCAGGETICSVEKYQYRNCSVSDGVCYRTHKGSQPNGGCLSSGKAEICCQVELKPYKKWTFQSVQLKQPSIVFILRYRIFERSANEAKGEGQWEQSVDQRIAIPLNKGSTKFELNASDKAVDDRSEHRVEISAVGGTPQRKMEPGMYFYKIEDTEADSKHRLRDGVPLNWPGESNLEKLGWFRWEKGHGWAVRKGLEKITQAQHVSVEDCKSQRYRATFNAEQFVLRRHSPAEEVPTPKGANGEEEAEGTAEEIGNFDLGNLVEEEPWAGAVRTSEREVVLEHAEGVALTLTLRTESWPRIVHHSSQMSDFSGSIVLDRESNLFLNLTFFNARGTLIGQIFSSQDSLSVMESIFSIDISKSTQSKAQRAVATSVRSPRLVCFYPMGSIEKRKCHRLDFVRQPLQENPPMTDHWQRQRSECQGCNERGVESFLSSLDPRQWLDGLNSPAELFTCLVELVLCLVLLLLAVLLLTKCVFPLCRCVRFVVRPAKCKKYTGHREDRD</sequence>
<dbReference type="Gene3D" id="2.60.40.3980">
    <property type="entry name" value="Cell-cell fusogen EFF/AFF, domain 3"/>
    <property type="match status" value="1"/>
</dbReference>
<accession>A0ABD2M6N8</accession>
<dbReference type="Pfam" id="PF14884">
    <property type="entry name" value="EFF-AFF"/>
    <property type="match status" value="1"/>
</dbReference>
<name>A0ABD2M6N8_9BILA</name>
<comment type="caution">
    <text evidence="3">The sequence shown here is derived from an EMBL/GenBank/DDBJ whole genome shotgun (WGS) entry which is preliminary data.</text>
</comment>
<dbReference type="InterPro" id="IPR043076">
    <property type="entry name" value="Fusogen_EFF/AFF_dom3"/>
</dbReference>
<keyword evidence="2" id="KW-1133">Transmembrane helix</keyword>
<protein>
    <submittedName>
        <fullName evidence="3">Uncharacterized protein</fullName>
    </submittedName>
</protein>
<proteinExistence type="predicted"/>